<feature type="transmembrane region" description="Helical" evidence="5">
    <location>
        <begin position="41"/>
        <end position="65"/>
    </location>
</feature>
<dbReference type="Pfam" id="PF06271">
    <property type="entry name" value="RDD"/>
    <property type="match status" value="1"/>
</dbReference>
<keyword evidence="2 5" id="KW-0812">Transmembrane</keyword>
<dbReference type="InterPro" id="IPR010432">
    <property type="entry name" value="RDD"/>
</dbReference>
<sequence>MSTSASVSYMSASVVPLRHIQQESIVTGEAVTLEISPASPLLRAAATLVDILLTIFYAVIAAYVLQLYVDISSDSMARVVLIGGVALLTVILPLIVEVATRGRSLGKWAFGLQVVRDDGGVITARHSLVRMLAGILEVWLSLGAIAMVTTLVAPRSKRLGDLAAGTMVIRLPEPQLYAPLLMPPDLAQWASTAQVVSLPPSVSSQALHFMRTSASLIPHVREAGAQKIAEQLMTFVEPAPPSGTHPERFIAAVLVVCRDRDLSRLIARDGLSQQSFERATASPFGLDKSFGL</sequence>
<organism evidence="7 8">
    <name type="scientific">Schaalia canis</name>
    <dbReference type="NCBI Taxonomy" id="100469"/>
    <lineage>
        <taxon>Bacteria</taxon>
        <taxon>Bacillati</taxon>
        <taxon>Actinomycetota</taxon>
        <taxon>Actinomycetes</taxon>
        <taxon>Actinomycetales</taxon>
        <taxon>Actinomycetaceae</taxon>
        <taxon>Schaalia</taxon>
    </lineage>
</organism>
<evidence type="ECO:0000256" key="5">
    <source>
        <dbReference type="SAM" id="Phobius"/>
    </source>
</evidence>
<comment type="subcellular location">
    <subcellularLocation>
        <location evidence="1">Membrane</location>
        <topology evidence="1">Multi-pass membrane protein</topology>
    </subcellularLocation>
</comment>
<dbReference type="GO" id="GO:0016020">
    <property type="term" value="C:membrane"/>
    <property type="evidence" value="ECO:0007669"/>
    <property type="project" value="UniProtKB-SubCell"/>
</dbReference>
<evidence type="ECO:0000256" key="1">
    <source>
        <dbReference type="ARBA" id="ARBA00004141"/>
    </source>
</evidence>
<feature type="transmembrane region" description="Helical" evidence="5">
    <location>
        <begin position="77"/>
        <end position="96"/>
    </location>
</feature>
<evidence type="ECO:0000313" key="8">
    <source>
        <dbReference type="Proteomes" id="UP000280444"/>
    </source>
</evidence>
<dbReference type="EMBL" id="RQZF01000008">
    <property type="protein sequence ID" value="RRC94992.1"/>
    <property type="molecule type" value="Genomic_DNA"/>
</dbReference>
<evidence type="ECO:0000259" key="6">
    <source>
        <dbReference type="Pfam" id="PF06271"/>
    </source>
</evidence>
<dbReference type="PANTHER" id="PTHR38480">
    <property type="entry name" value="SLR0254 PROTEIN"/>
    <property type="match status" value="1"/>
</dbReference>
<keyword evidence="8" id="KW-1185">Reference proteome</keyword>
<dbReference type="Proteomes" id="UP000280444">
    <property type="component" value="Unassembled WGS sequence"/>
</dbReference>
<keyword evidence="3 5" id="KW-1133">Transmembrane helix</keyword>
<dbReference type="OrthoDB" id="9787732at2"/>
<reference evidence="7 8" key="1">
    <citation type="submission" date="2018-11" db="EMBL/GenBank/DDBJ databases">
        <title>Genomes From Bacteria Associated with the Canine Oral Cavity: a Test Case for Automated Genome-Based Taxonomic Assignment.</title>
        <authorList>
            <person name="Coil D.A."/>
            <person name="Jospin G."/>
            <person name="Darling A.E."/>
            <person name="Wallis C."/>
            <person name="Davis I.J."/>
            <person name="Harris S."/>
            <person name="Eisen J.A."/>
            <person name="Holcombe L.J."/>
            <person name="O'Flynn C."/>
        </authorList>
    </citation>
    <scope>NUCLEOTIDE SEQUENCE [LARGE SCALE GENOMIC DNA]</scope>
    <source>
        <strain evidence="7 8">OH770</strain>
    </source>
</reference>
<feature type="transmembrane region" description="Helical" evidence="5">
    <location>
        <begin position="131"/>
        <end position="153"/>
    </location>
</feature>
<evidence type="ECO:0000256" key="2">
    <source>
        <dbReference type="ARBA" id="ARBA00022692"/>
    </source>
</evidence>
<evidence type="ECO:0000256" key="4">
    <source>
        <dbReference type="ARBA" id="ARBA00023136"/>
    </source>
</evidence>
<dbReference type="PANTHER" id="PTHR38480:SF1">
    <property type="entry name" value="SLR0254 PROTEIN"/>
    <property type="match status" value="1"/>
</dbReference>
<comment type="caution">
    <text evidence="7">The sequence shown here is derived from an EMBL/GenBank/DDBJ whole genome shotgun (WGS) entry which is preliminary data.</text>
</comment>
<proteinExistence type="predicted"/>
<accession>A0A3P1SF93</accession>
<feature type="domain" description="RDD" evidence="6">
    <location>
        <begin position="38"/>
        <end position="165"/>
    </location>
</feature>
<evidence type="ECO:0000313" key="7">
    <source>
        <dbReference type="EMBL" id="RRC94992.1"/>
    </source>
</evidence>
<protein>
    <submittedName>
        <fullName evidence="7">RDD family protein</fullName>
    </submittedName>
</protein>
<keyword evidence="4 5" id="KW-0472">Membrane</keyword>
<name>A0A3P1SF93_9ACTO</name>
<gene>
    <name evidence="7" type="ORF">EII11_07875</name>
</gene>
<dbReference type="AlphaFoldDB" id="A0A3P1SF93"/>
<evidence type="ECO:0000256" key="3">
    <source>
        <dbReference type="ARBA" id="ARBA00022989"/>
    </source>
</evidence>